<protein>
    <submittedName>
        <fullName evidence="1">Uncharacterized protein</fullName>
    </submittedName>
</protein>
<comment type="caution">
    <text evidence="1">The sequence shown here is derived from an EMBL/GenBank/DDBJ whole genome shotgun (WGS) entry which is preliminary data.</text>
</comment>
<keyword evidence="2" id="KW-1185">Reference proteome</keyword>
<accession>A0ACC0LIA6</accession>
<evidence type="ECO:0000313" key="2">
    <source>
        <dbReference type="Proteomes" id="UP001062846"/>
    </source>
</evidence>
<dbReference type="Proteomes" id="UP001062846">
    <property type="component" value="Chromosome 12"/>
</dbReference>
<proteinExistence type="predicted"/>
<reference evidence="1" key="1">
    <citation type="submission" date="2022-02" db="EMBL/GenBank/DDBJ databases">
        <title>Plant Genome Project.</title>
        <authorList>
            <person name="Zhang R.-G."/>
        </authorList>
    </citation>
    <scope>NUCLEOTIDE SEQUENCE</scope>
    <source>
        <strain evidence="1">AT1</strain>
    </source>
</reference>
<gene>
    <name evidence="1" type="ORF">RHMOL_Rhmol12G0147400</name>
</gene>
<dbReference type="EMBL" id="CM046399">
    <property type="protein sequence ID" value="KAI8528415.1"/>
    <property type="molecule type" value="Genomic_DNA"/>
</dbReference>
<evidence type="ECO:0000313" key="1">
    <source>
        <dbReference type="EMBL" id="KAI8528415.1"/>
    </source>
</evidence>
<name>A0ACC0LIA6_RHOML</name>
<organism evidence="1 2">
    <name type="scientific">Rhododendron molle</name>
    <name type="common">Chinese azalea</name>
    <name type="synonym">Azalea mollis</name>
    <dbReference type="NCBI Taxonomy" id="49168"/>
    <lineage>
        <taxon>Eukaryota</taxon>
        <taxon>Viridiplantae</taxon>
        <taxon>Streptophyta</taxon>
        <taxon>Embryophyta</taxon>
        <taxon>Tracheophyta</taxon>
        <taxon>Spermatophyta</taxon>
        <taxon>Magnoliopsida</taxon>
        <taxon>eudicotyledons</taxon>
        <taxon>Gunneridae</taxon>
        <taxon>Pentapetalae</taxon>
        <taxon>asterids</taxon>
        <taxon>Ericales</taxon>
        <taxon>Ericaceae</taxon>
        <taxon>Ericoideae</taxon>
        <taxon>Rhodoreae</taxon>
        <taxon>Rhododendron</taxon>
    </lineage>
</organism>
<sequence length="671" mass="75336">MRNHQICDNSRRILENQWVNQLLKLQSCADFGLYKQMRESSLASSTTLEVSVSFGRFENDSLSWEKWSTFSPNKYLEEVEKCSTPGSVAQKKAYFEAHYKKIAARKAAEQLEQERQMETNAGQNGEENVGNTSLTDTKLGAASNGQVSAEAEVEDRIGVSSRSRSDESNENASISIERQSPSVDGIKEDEMDSIMEKLELNKSEEAVLVQEETLSIMEKLELNKSEEAVLVQEETLSIMEKLELNKSEEPVLVQEETLSIMEKLERNRSEEAVLVQEETCLNGFEGKGELPPVLIQENPCVSKFQDKVEVESPVQPPSNFEKGRGNTMENKKEKIRLDSANKIQRVKITPSKKENDKLDASNKYQKMILSKKEKSFPGTKKKQASPLPKKSPEISTPKTSKPTSTSTGPNASWSSSKNACSSSSPRSKFLNAGESKKVAPSLHMSLNLGIANSDSISITTPRKSLFMEKMGDKDIVKRAFKTFQNNFNQVRASGDDKSSRRKEVSTTTPEHKLSTSLTPRKEKEGLRKTAENMDAQRAQLGRSWNTISAGSLKGAGMDHRSAKPAPSFSMRSSERSEKRKEDLLTFYLLFVKKLDGKSYSKEAEKTRPSSKSKLTHEEKEAEMKKLRQSLNFKATPMPSFYRGHTISKNSLDKECAKNKHQLHHHQPETHG</sequence>